<dbReference type="SMART" id="SM00382">
    <property type="entry name" value="AAA"/>
    <property type="match status" value="1"/>
</dbReference>
<dbReference type="InterPro" id="IPR027417">
    <property type="entry name" value="P-loop_NTPase"/>
</dbReference>
<dbReference type="PANTHER" id="PTHR42711">
    <property type="entry name" value="ABC TRANSPORTER ATP-BINDING PROTEIN"/>
    <property type="match status" value="1"/>
</dbReference>
<dbReference type="Proteomes" id="UP000236728">
    <property type="component" value="Unassembled WGS sequence"/>
</dbReference>
<organism evidence="5 6">
    <name type="scientific">Bryocella elongata</name>
    <dbReference type="NCBI Taxonomy" id="863522"/>
    <lineage>
        <taxon>Bacteria</taxon>
        <taxon>Pseudomonadati</taxon>
        <taxon>Acidobacteriota</taxon>
        <taxon>Terriglobia</taxon>
        <taxon>Terriglobales</taxon>
        <taxon>Acidobacteriaceae</taxon>
        <taxon>Bryocella</taxon>
    </lineage>
</organism>
<keyword evidence="6" id="KW-1185">Reference proteome</keyword>
<dbReference type="PROSITE" id="PS00211">
    <property type="entry name" value="ABC_TRANSPORTER_1"/>
    <property type="match status" value="1"/>
</dbReference>
<name>A0A1H5YQD4_9BACT</name>
<reference evidence="5 6" key="1">
    <citation type="submission" date="2016-10" db="EMBL/GenBank/DDBJ databases">
        <authorList>
            <person name="de Groot N.N."/>
        </authorList>
    </citation>
    <scope>NUCLEOTIDE SEQUENCE [LARGE SCALE GENOMIC DNA]</scope>
    <source>
        <strain evidence="5 6">DSM 22489</strain>
    </source>
</reference>
<dbReference type="GO" id="GO:0016887">
    <property type="term" value="F:ATP hydrolysis activity"/>
    <property type="evidence" value="ECO:0007669"/>
    <property type="project" value="InterPro"/>
</dbReference>
<dbReference type="InterPro" id="IPR017871">
    <property type="entry name" value="ABC_transporter-like_CS"/>
</dbReference>
<feature type="domain" description="ABC transporter" evidence="4">
    <location>
        <begin position="25"/>
        <end position="249"/>
    </location>
</feature>
<dbReference type="AlphaFoldDB" id="A0A1H5YQD4"/>
<keyword evidence="1" id="KW-0813">Transport</keyword>
<gene>
    <name evidence="5" type="ORF">SAMN05421819_2410</name>
</gene>
<sequence>MNQVMETPTQAVPHSAARPSAPAVATLTNITKRYANGVVALDGLSLELRRGEIVALLGPNGAGKSTAVRLMMGLSAPTSGDVRIFGADPQLTSTRLRTGVMLQVGRAPEMLKVREHIAMFRSYYPAPASAASLVKAAGLEGLEDRLFGQLSGGQKQRVLFALALAGNPDLVFLDEPTVGLDIEARRAMWAQIRSLRDAGKTVLLTTHYLEEADALADRIIVISKGRVVREGTPAEIKNAGAAGAGAVSSGVAVKIIRCVTTLSAEHLLKMPGVNSTMTDEGRTIIISSTPESTLREMLALDQSLHSLEVQSPALEDAFLALTRND</sequence>
<evidence type="ECO:0000256" key="2">
    <source>
        <dbReference type="ARBA" id="ARBA00022741"/>
    </source>
</evidence>
<dbReference type="InterPro" id="IPR003439">
    <property type="entry name" value="ABC_transporter-like_ATP-bd"/>
</dbReference>
<evidence type="ECO:0000256" key="1">
    <source>
        <dbReference type="ARBA" id="ARBA00022448"/>
    </source>
</evidence>
<dbReference type="PANTHER" id="PTHR42711:SF17">
    <property type="entry name" value="ABC TRANSPORTER ATP-BINDING PROTEIN"/>
    <property type="match status" value="1"/>
</dbReference>
<proteinExistence type="predicted"/>
<dbReference type="GO" id="GO:0005524">
    <property type="term" value="F:ATP binding"/>
    <property type="evidence" value="ECO:0007669"/>
    <property type="project" value="UniProtKB-KW"/>
</dbReference>
<evidence type="ECO:0000256" key="3">
    <source>
        <dbReference type="ARBA" id="ARBA00022840"/>
    </source>
</evidence>
<dbReference type="Gene3D" id="3.40.50.300">
    <property type="entry name" value="P-loop containing nucleotide triphosphate hydrolases"/>
    <property type="match status" value="1"/>
</dbReference>
<dbReference type="RefSeq" id="WP_235011537.1">
    <property type="nucleotide sequence ID" value="NZ_FNVA01000003.1"/>
</dbReference>
<dbReference type="SUPFAM" id="SSF52540">
    <property type="entry name" value="P-loop containing nucleoside triphosphate hydrolases"/>
    <property type="match status" value="1"/>
</dbReference>
<dbReference type="EMBL" id="FNVA01000003">
    <property type="protein sequence ID" value="SEG25815.1"/>
    <property type="molecule type" value="Genomic_DNA"/>
</dbReference>
<evidence type="ECO:0000259" key="4">
    <source>
        <dbReference type="PROSITE" id="PS50893"/>
    </source>
</evidence>
<evidence type="ECO:0000313" key="5">
    <source>
        <dbReference type="EMBL" id="SEG25815.1"/>
    </source>
</evidence>
<evidence type="ECO:0000313" key="6">
    <source>
        <dbReference type="Proteomes" id="UP000236728"/>
    </source>
</evidence>
<dbReference type="PROSITE" id="PS50893">
    <property type="entry name" value="ABC_TRANSPORTER_2"/>
    <property type="match status" value="1"/>
</dbReference>
<dbReference type="CDD" id="cd03230">
    <property type="entry name" value="ABC_DR_subfamily_A"/>
    <property type="match status" value="1"/>
</dbReference>
<dbReference type="InterPro" id="IPR050763">
    <property type="entry name" value="ABC_transporter_ATP-binding"/>
</dbReference>
<keyword evidence="2" id="KW-0547">Nucleotide-binding</keyword>
<accession>A0A1H5YQD4</accession>
<dbReference type="Pfam" id="PF00005">
    <property type="entry name" value="ABC_tran"/>
    <property type="match status" value="1"/>
</dbReference>
<protein>
    <submittedName>
        <fullName evidence="5">ABC-2 type transport system ATP-binding protein</fullName>
    </submittedName>
</protein>
<keyword evidence="3 5" id="KW-0067">ATP-binding</keyword>
<dbReference type="InterPro" id="IPR003593">
    <property type="entry name" value="AAA+_ATPase"/>
</dbReference>